<dbReference type="EMBL" id="JMIW01000002">
    <property type="protein sequence ID" value="KEO90759.1"/>
    <property type="molecule type" value="Genomic_DNA"/>
</dbReference>
<evidence type="ECO:0000313" key="2">
    <source>
        <dbReference type="EMBL" id="KEO90759.1"/>
    </source>
</evidence>
<accession>A0A074MBD6</accession>
<reference evidence="2 3" key="1">
    <citation type="submission" date="2014-04" db="EMBL/GenBank/DDBJ databases">
        <title>A comprehensive comparison of genomes of Erythrobacter spp. strains.</title>
        <authorList>
            <person name="Zheng Q."/>
        </authorList>
    </citation>
    <scope>NUCLEOTIDE SEQUENCE [LARGE SCALE GENOMIC DNA]</scope>
    <source>
        <strain evidence="2 3">DSM 6997</strain>
    </source>
</reference>
<evidence type="ECO:0000259" key="1">
    <source>
        <dbReference type="Pfam" id="PF13466"/>
    </source>
</evidence>
<dbReference type="InterPro" id="IPR058548">
    <property type="entry name" value="MlaB-like_STAS"/>
</dbReference>
<name>A0A074MBD6_ERYLO</name>
<dbReference type="Pfam" id="PF13466">
    <property type="entry name" value="STAS_2"/>
    <property type="match status" value="1"/>
</dbReference>
<organism evidence="2 3">
    <name type="scientific">Erythrobacter longus</name>
    <dbReference type="NCBI Taxonomy" id="1044"/>
    <lineage>
        <taxon>Bacteria</taxon>
        <taxon>Pseudomonadati</taxon>
        <taxon>Pseudomonadota</taxon>
        <taxon>Alphaproteobacteria</taxon>
        <taxon>Sphingomonadales</taxon>
        <taxon>Erythrobacteraceae</taxon>
        <taxon>Erythrobacter/Porphyrobacter group</taxon>
        <taxon>Erythrobacter</taxon>
    </lineage>
</organism>
<dbReference type="Gene3D" id="3.30.750.24">
    <property type="entry name" value="STAS domain"/>
    <property type="match status" value="1"/>
</dbReference>
<sequence length="107" mass="11012">MQQVIRSWNLPSSEDTMNTVILPAICDRAAARSVYPELIGSIGDAKVAIDASGVERVGQSMLQLLVSAAETEGGIALNSPSEPFLKAISLAGLQGTLGADITDAGAK</sequence>
<protein>
    <recommendedName>
        <fullName evidence="1">MlaB-like STAS domain-containing protein</fullName>
    </recommendedName>
</protein>
<dbReference type="STRING" id="1044.EH31_06895"/>
<gene>
    <name evidence="2" type="ORF">EH31_06895</name>
</gene>
<feature type="domain" description="MlaB-like STAS" evidence="1">
    <location>
        <begin position="22"/>
        <end position="94"/>
    </location>
</feature>
<keyword evidence="3" id="KW-1185">Reference proteome</keyword>
<dbReference type="Proteomes" id="UP000027647">
    <property type="component" value="Unassembled WGS sequence"/>
</dbReference>
<comment type="caution">
    <text evidence="2">The sequence shown here is derived from an EMBL/GenBank/DDBJ whole genome shotgun (WGS) entry which is preliminary data.</text>
</comment>
<evidence type="ECO:0000313" key="3">
    <source>
        <dbReference type="Proteomes" id="UP000027647"/>
    </source>
</evidence>
<dbReference type="InterPro" id="IPR036513">
    <property type="entry name" value="STAS_dom_sf"/>
</dbReference>
<dbReference type="AlphaFoldDB" id="A0A074MBD6"/>
<dbReference type="eggNOG" id="ENOG502ZY9I">
    <property type="taxonomic scope" value="Bacteria"/>
</dbReference>
<proteinExistence type="predicted"/>